<protein>
    <submittedName>
        <fullName evidence="1">YbaB/EbfC family nucleoid-associated protein</fullName>
    </submittedName>
</protein>
<evidence type="ECO:0000313" key="2">
    <source>
        <dbReference type="Proteomes" id="UP000550260"/>
    </source>
</evidence>
<dbReference type="InterPro" id="IPR036894">
    <property type="entry name" value="YbaB-like_sf"/>
</dbReference>
<name>A0A8E1W7H6_9PSEU</name>
<dbReference type="SUPFAM" id="SSF82607">
    <property type="entry name" value="YbaB-like"/>
    <property type="match status" value="1"/>
</dbReference>
<gene>
    <name evidence="1" type="ORF">H5411_38825</name>
</gene>
<dbReference type="EMBL" id="JACJHR010000090">
    <property type="protein sequence ID" value="MBB2505077.1"/>
    <property type="molecule type" value="Genomic_DNA"/>
</dbReference>
<dbReference type="AlphaFoldDB" id="A0A8E1W7H6"/>
<dbReference type="Proteomes" id="UP000550260">
    <property type="component" value="Unassembled WGS sequence"/>
</dbReference>
<proteinExistence type="predicted"/>
<sequence length="111" mass="11286">MTTMSMYNELYALTQEIEANLHRTEAAAAAAAGSAINRQIPGGAGEVTVSGQGALVSVTIDPRGLTSANGRVLGAQIAQTIRDAEAQARAHVNQVLQNASTAGPAARRGSA</sequence>
<evidence type="ECO:0000313" key="1">
    <source>
        <dbReference type="EMBL" id="MBB2505077.1"/>
    </source>
</evidence>
<comment type="caution">
    <text evidence="1">The sequence shown here is derived from an EMBL/GenBank/DDBJ whole genome shotgun (WGS) entry which is preliminary data.</text>
</comment>
<dbReference type="Gene3D" id="3.30.1310.10">
    <property type="entry name" value="Nucleoid-associated protein YbaB-like domain"/>
    <property type="match status" value="1"/>
</dbReference>
<dbReference type="Pfam" id="PF02575">
    <property type="entry name" value="YbaB_DNA_bd"/>
    <property type="match status" value="1"/>
</dbReference>
<reference evidence="1 2" key="1">
    <citation type="submission" date="2020-08" db="EMBL/GenBank/DDBJ databases">
        <title>Amycolatopsis echigonensis JCM 21831.</title>
        <authorList>
            <person name="Tedsree N."/>
            <person name="Kuncharoen N."/>
            <person name="Likhitwitayawuid K."/>
            <person name="Tanasupawat S."/>
        </authorList>
    </citation>
    <scope>NUCLEOTIDE SEQUENCE [LARGE SCALE GENOMIC DNA]</scope>
    <source>
        <strain evidence="1 2">JCM 21831</strain>
    </source>
</reference>
<accession>A0A8E1W7H6</accession>
<dbReference type="GO" id="GO:0003677">
    <property type="term" value="F:DNA binding"/>
    <property type="evidence" value="ECO:0007669"/>
    <property type="project" value="InterPro"/>
</dbReference>
<dbReference type="InterPro" id="IPR004401">
    <property type="entry name" value="YbaB/EbfC"/>
</dbReference>
<organism evidence="1 2">
    <name type="scientific">Amycolatopsis echigonensis</name>
    <dbReference type="NCBI Taxonomy" id="2576905"/>
    <lineage>
        <taxon>Bacteria</taxon>
        <taxon>Bacillati</taxon>
        <taxon>Actinomycetota</taxon>
        <taxon>Actinomycetes</taxon>
        <taxon>Pseudonocardiales</taxon>
        <taxon>Pseudonocardiaceae</taxon>
        <taxon>Amycolatopsis</taxon>
    </lineage>
</organism>